<keyword evidence="1" id="KW-1133">Transmembrane helix</keyword>
<keyword evidence="1" id="KW-0472">Membrane</keyword>
<dbReference type="Proteomes" id="UP000176864">
    <property type="component" value="Unassembled WGS sequence"/>
</dbReference>
<dbReference type="STRING" id="1817824.A2751_00465"/>
<evidence type="ECO:0000313" key="3">
    <source>
        <dbReference type="Proteomes" id="UP000176864"/>
    </source>
</evidence>
<accession>A0A1F5NPV0</accession>
<proteinExistence type="predicted"/>
<feature type="transmembrane region" description="Helical" evidence="1">
    <location>
        <begin position="26"/>
        <end position="43"/>
    </location>
</feature>
<sequence length="85" mass="9906">MNVNNFSLHNVYSIYYQFLGYFPEKLHGIISVVLAVLIVFGIYKVLRKQLVYLILLIILLPASGPILKKVWEQILDLLQFLLSKR</sequence>
<evidence type="ECO:0000313" key="2">
    <source>
        <dbReference type="EMBL" id="OGE79552.1"/>
    </source>
</evidence>
<evidence type="ECO:0000256" key="1">
    <source>
        <dbReference type="SAM" id="Phobius"/>
    </source>
</evidence>
<comment type="caution">
    <text evidence="2">The sequence shown here is derived from an EMBL/GenBank/DDBJ whole genome shotgun (WGS) entry which is preliminary data.</text>
</comment>
<organism evidence="2 3">
    <name type="scientific">Candidatus Doudnabacteria bacterium RIFCSPHIGHO2_01_FULL_46_14</name>
    <dbReference type="NCBI Taxonomy" id="1817824"/>
    <lineage>
        <taxon>Bacteria</taxon>
        <taxon>Candidatus Doudnaibacteriota</taxon>
    </lineage>
</organism>
<feature type="transmembrane region" description="Helical" evidence="1">
    <location>
        <begin position="50"/>
        <end position="67"/>
    </location>
</feature>
<keyword evidence="1" id="KW-0812">Transmembrane</keyword>
<gene>
    <name evidence="2" type="ORF">A2751_00465</name>
</gene>
<name>A0A1F5NPV0_9BACT</name>
<protein>
    <submittedName>
        <fullName evidence="2">Uncharacterized protein</fullName>
    </submittedName>
</protein>
<dbReference type="AlphaFoldDB" id="A0A1F5NPV0"/>
<dbReference type="EMBL" id="MFEK01000001">
    <property type="protein sequence ID" value="OGE79552.1"/>
    <property type="molecule type" value="Genomic_DNA"/>
</dbReference>
<reference evidence="2 3" key="1">
    <citation type="journal article" date="2016" name="Nat. Commun.">
        <title>Thousands of microbial genomes shed light on interconnected biogeochemical processes in an aquifer system.</title>
        <authorList>
            <person name="Anantharaman K."/>
            <person name="Brown C.T."/>
            <person name="Hug L.A."/>
            <person name="Sharon I."/>
            <person name="Castelle C.J."/>
            <person name="Probst A.J."/>
            <person name="Thomas B.C."/>
            <person name="Singh A."/>
            <person name="Wilkins M.J."/>
            <person name="Karaoz U."/>
            <person name="Brodie E.L."/>
            <person name="Williams K.H."/>
            <person name="Hubbard S.S."/>
            <person name="Banfield J.F."/>
        </authorList>
    </citation>
    <scope>NUCLEOTIDE SEQUENCE [LARGE SCALE GENOMIC DNA]</scope>
</reference>